<dbReference type="AlphaFoldDB" id="A0A2V4LFY7"/>
<proteinExistence type="predicted"/>
<reference evidence="1 2" key="1">
    <citation type="submission" date="2018-06" db="EMBL/GenBank/DDBJ databases">
        <title>Pseudomonas diversity within urban Lake Michigan freshwaters.</title>
        <authorList>
            <person name="Batrich M."/>
            <person name="Hatzopoulos T."/>
            <person name="Putonti C."/>
        </authorList>
    </citation>
    <scope>NUCLEOTIDE SEQUENCE [LARGE SCALE GENOMIC DNA]</scope>
    <source>
        <strain evidence="1 2">MB-090714</strain>
    </source>
</reference>
<dbReference type="Gene3D" id="3.40.190.10">
    <property type="entry name" value="Periplasmic binding protein-like II"/>
    <property type="match status" value="2"/>
</dbReference>
<dbReference type="OrthoDB" id="245568at2"/>
<protein>
    <submittedName>
        <fullName evidence="1">Amino acid-binding protein</fullName>
    </submittedName>
</protein>
<accession>A0A2V4LFY7</accession>
<name>A0A2V4LFY7_AQUAC</name>
<sequence length="223" mass="25552">MAFGEKIPPYCFPESDSGIELDVIGEALAYRGHRLKPRYYPLARVPLAFRQGEVQAAMTDLGQDLSAQGAHYGEPAVLYRNVLITLQGRRLQVEKPEDLQGLSIVAFQGAARRYPEWLSASQAVGLYFEQNNQELQVLGLNKGRYDVVLSDQRIYQYFEQLLERTTLFKAKAVEFHPFVKEDPQDYRPLFRSAKIRDDFNAGLRHLKASGRYQAIYDSYLKQP</sequence>
<evidence type="ECO:0000313" key="1">
    <source>
        <dbReference type="EMBL" id="PYC28592.1"/>
    </source>
</evidence>
<organism evidence="1 2">
    <name type="scientific">Aquipseudomonas alcaligenes</name>
    <name type="common">Pseudomonas alcaligenes</name>
    <dbReference type="NCBI Taxonomy" id="43263"/>
    <lineage>
        <taxon>Bacteria</taxon>
        <taxon>Pseudomonadati</taxon>
        <taxon>Pseudomonadota</taxon>
        <taxon>Gammaproteobacteria</taxon>
        <taxon>Pseudomonadales</taxon>
        <taxon>Pseudomonadaceae</taxon>
        <taxon>Aquipseudomonas</taxon>
    </lineage>
</organism>
<gene>
    <name evidence="1" type="ORF">DMO17_03775</name>
</gene>
<evidence type="ECO:0000313" key="2">
    <source>
        <dbReference type="Proteomes" id="UP000248146"/>
    </source>
</evidence>
<dbReference type="SUPFAM" id="SSF53850">
    <property type="entry name" value="Periplasmic binding protein-like II"/>
    <property type="match status" value="1"/>
</dbReference>
<comment type="caution">
    <text evidence="1">The sequence shown here is derived from an EMBL/GenBank/DDBJ whole genome shotgun (WGS) entry which is preliminary data.</text>
</comment>
<dbReference type="EMBL" id="QJRX01000002">
    <property type="protein sequence ID" value="PYC28592.1"/>
    <property type="molecule type" value="Genomic_DNA"/>
</dbReference>
<dbReference type="Proteomes" id="UP000248146">
    <property type="component" value="Unassembled WGS sequence"/>
</dbReference>